<dbReference type="AlphaFoldDB" id="A0A0D7A1I4"/>
<dbReference type="OrthoDB" id="3262992at2759"/>
<keyword evidence="1" id="KW-0812">Transmembrane</keyword>
<evidence type="ECO:0000313" key="3">
    <source>
        <dbReference type="Proteomes" id="UP000054144"/>
    </source>
</evidence>
<feature type="non-terminal residue" evidence="2">
    <location>
        <position position="1"/>
    </location>
</feature>
<keyword evidence="3" id="KW-1185">Reference proteome</keyword>
<dbReference type="Proteomes" id="UP000054144">
    <property type="component" value="Unassembled WGS sequence"/>
</dbReference>
<dbReference type="EMBL" id="KN882086">
    <property type="protein sequence ID" value="KIY44595.1"/>
    <property type="molecule type" value="Genomic_DNA"/>
</dbReference>
<proteinExistence type="predicted"/>
<reference evidence="2 3" key="1">
    <citation type="journal article" date="2015" name="Fungal Genet. Biol.">
        <title>Evolution of novel wood decay mechanisms in Agaricales revealed by the genome sequences of Fistulina hepatica and Cylindrobasidium torrendii.</title>
        <authorList>
            <person name="Floudas D."/>
            <person name="Held B.W."/>
            <person name="Riley R."/>
            <person name="Nagy L.G."/>
            <person name="Koehler G."/>
            <person name="Ransdell A.S."/>
            <person name="Younus H."/>
            <person name="Chow J."/>
            <person name="Chiniquy J."/>
            <person name="Lipzen A."/>
            <person name="Tritt A."/>
            <person name="Sun H."/>
            <person name="Haridas S."/>
            <person name="LaButti K."/>
            <person name="Ohm R.A."/>
            <person name="Kues U."/>
            <person name="Blanchette R.A."/>
            <person name="Grigoriev I.V."/>
            <person name="Minto R.E."/>
            <person name="Hibbett D.S."/>
        </authorList>
    </citation>
    <scope>NUCLEOTIDE SEQUENCE [LARGE SCALE GENOMIC DNA]</scope>
    <source>
        <strain evidence="2 3">ATCC 64428</strain>
    </source>
</reference>
<sequence length="121" mass="14243">GRVGSKHGDRRLLKIIVALSAYLIWIIRCERRIEFQDDKEKWKTNNQIRNLWVFAVNERLSIDRMATNRNKFGKAAVKKKVVLDTWSGVLLNEDTLPDDWIPEPRVLVGIAEHRRPRGRNR</sequence>
<organism evidence="2 3">
    <name type="scientific">Fistulina hepatica ATCC 64428</name>
    <dbReference type="NCBI Taxonomy" id="1128425"/>
    <lineage>
        <taxon>Eukaryota</taxon>
        <taxon>Fungi</taxon>
        <taxon>Dikarya</taxon>
        <taxon>Basidiomycota</taxon>
        <taxon>Agaricomycotina</taxon>
        <taxon>Agaricomycetes</taxon>
        <taxon>Agaricomycetidae</taxon>
        <taxon>Agaricales</taxon>
        <taxon>Fistulinaceae</taxon>
        <taxon>Fistulina</taxon>
    </lineage>
</organism>
<name>A0A0D7A1I4_9AGAR</name>
<feature type="transmembrane region" description="Helical" evidence="1">
    <location>
        <begin position="12"/>
        <end position="28"/>
    </location>
</feature>
<evidence type="ECO:0000256" key="1">
    <source>
        <dbReference type="SAM" id="Phobius"/>
    </source>
</evidence>
<gene>
    <name evidence="2" type="ORF">FISHEDRAFT_51116</name>
</gene>
<keyword evidence="1" id="KW-1133">Transmembrane helix</keyword>
<evidence type="ECO:0000313" key="2">
    <source>
        <dbReference type="EMBL" id="KIY44595.1"/>
    </source>
</evidence>
<protein>
    <submittedName>
        <fullName evidence="2">Uncharacterized protein</fullName>
    </submittedName>
</protein>
<accession>A0A0D7A1I4</accession>
<keyword evidence="1" id="KW-0472">Membrane</keyword>